<protein>
    <submittedName>
        <fullName evidence="2">Uncharacterized protein</fullName>
    </submittedName>
</protein>
<sequence length="66" mass="6571">MPQNAPADLAGPTGTDVTVRPGSQSIGDGRQPTATPPGQPHGILIGLPLIQVVRASHAGTAGNESH</sequence>
<feature type="region of interest" description="Disordered" evidence="1">
    <location>
        <begin position="1"/>
        <end position="43"/>
    </location>
</feature>
<evidence type="ECO:0000313" key="2">
    <source>
        <dbReference type="EMBL" id="CDI04719.1"/>
    </source>
</evidence>
<proteinExistence type="predicted"/>
<organism evidence="2 3">
    <name type="scientific">Candidatus Competibacter denitrificans Run_A_D11</name>
    <dbReference type="NCBI Taxonomy" id="1400863"/>
    <lineage>
        <taxon>Bacteria</taxon>
        <taxon>Pseudomonadati</taxon>
        <taxon>Pseudomonadota</taxon>
        <taxon>Gammaproteobacteria</taxon>
        <taxon>Candidatus Competibacteraceae</taxon>
        <taxon>Candidatus Competibacter</taxon>
    </lineage>
</organism>
<dbReference type="Proteomes" id="UP000035760">
    <property type="component" value="Unassembled WGS sequence"/>
</dbReference>
<name>W6MC98_9GAMM</name>
<gene>
    <name evidence="2" type="ORF">BN873_p40024</name>
</gene>
<accession>W6MC98</accession>
<evidence type="ECO:0000313" key="3">
    <source>
        <dbReference type="Proteomes" id="UP000035760"/>
    </source>
</evidence>
<dbReference type="AlphaFoldDB" id="W6MC98"/>
<dbReference type="EMBL" id="CBTJ020000116">
    <property type="protein sequence ID" value="CDI04719.1"/>
    <property type="molecule type" value="Genomic_DNA"/>
</dbReference>
<comment type="caution">
    <text evidence="2">The sequence shown here is derived from an EMBL/GenBank/DDBJ whole genome shotgun (WGS) entry which is preliminary data.</text>
</comment>
<reference evidence="2" key="1">
    <citation type="submission" date="2013-07" db="EMBL/GenBank/DDBJ databases">
        <authorList>
            <person name="McIlroy S."/>
        </authorList>
    </citation>
    <scope>NUCLEOTIDE SEQUENCE [LARGE SCALE GENOMIC DNA]</scope>
    <source>
        <strain evidence="2">Run_A_D11</strain>
    </source>
</reference>
<reference evidence="2" key="2">
    <citation type="submission" date="2014-03" db="EMBL/GenBank/DDBJ databases">
        <title>Candidatus Competibacter-lineage genomes retrieved from metagenomes reveal functional metabolic diversity.</title>
        <authorList>
            <person name="McIlroy S.J."/>
            <person name="Albertsen M."/>
            <person name="Andresen E.K."/>
            <person name="Saunders A.M."/>
            <person name="Kristiansen R."/>
            <person name="Stokholm-Bjerregaard M."/>
            <person name="Nielsen K.L."/>
            <person name="Nielsen P.H."/>
        </authorList>
    </citation>
    <scope>NUCLEOTIDE SEQUENCE</scope>
    <source>
        <strain evidence="2">Run_A_D11</strain>
    </source>
</reference>
<evidence type="ECO:0000256" key="1">
    <source>
        <dbReference type="SAM" id="MobiDB-lite"/>
    </source>
</evidence>
<keyword evidence="3" id="KW-1185">Reference proteome</keyword>